<keyword evidence="8 15" id="KW-0418">Kinase</keyword>
<feature type="transmembrane region" description="Helical" evidence="13">
    <location>
        <begin position="478"/>
        <end position="496"/>
    </location>
</feature>
<dbReference type="OrthoDB" id="9806130at2"/>
<comment type="caution">
    <text evidence="15">The sequence shown here is derived from an EMBL/GenBank/DDBJ whole genome shotgun (WGS) entry which is preliminary data.</text>
</comment>
<evidence type="ECO:0000256" key="7">
    <source>
        <dbReference type="ARBA" id="ARBA00022741"/>
    </source>
</evidence>
<keyword evidence="6 13" id="KW-0812">Transmembrane</keyword>
<dbReference type="Pfam" id="PF13492">
    <property type="entry name" value="GAF_3"/>
    <property type="match status" value="1"/>
</dbReference>
<dbReference type="GO" id="GO:0000155">
    <property type="term" value="F:phosphorelay sensor kinase activity"/>
    <property type="evidence" value="ECO:0007669"/>
    <property type="project" value="InterPro"/>
</dbReference>
<dbReference type="Pfam" id="PF13493">
    <property type="entry name" value="DUF4118"/>
    <property type="match status" value="1"/>
</dbReference>
<evidence type="ECO:0000256" key="1">
    <source>
        <dbReference type="ARBA" id="ARBA00000085"/>
    </source>
</evidence>
<keyword evidence="5" id="KW-0808">Transferase</keyword>
<evidence type="ECO:0000256" key="4">
    <source>
        <dbReference type="ARBA" id="ARBA00022553"/>
    </source>
</evidence>
<dbReference type="InterPro" id="IPR029016">
    <property type="entry name" value="GAF-like_dom_sf"/>
</dbReference>
<keyword evidence="11" id="KW-0902">Two-component regulatory system</keyword>
<dbReference type="InterPro" id="IPR003018">
    <property type="entry name" value="GAF"/>
</dbReference>
<dbReference type="GO" id="GO:0005886">
    <property type="term" value="C:plasma membrane"/>
    <property type="evidence" value="ECO:0007669"/>
    <property type="project" value="TreeGrafter"/>
</dbReference>
<evidence type="ECO:0000256" key="6">
    <source>
        <dbReference type="ARBA" id="ARBA00022692"/>
    </source>
</evidence>
<evidence type="ECO:0000313" key="15">
    <source>
        <dbReference type="EMBL" id="PRD53019.1"/>
    </source>
</evidence>
<dbReference type="InterPro" id="IPR036890">
    <property type="entry name" value="HATPase_C_sf"/>
</dbReference>
<dbReference type="SMART" id="SM00387">
    <property type="entry name" value="HATPase_c"/>
    <property type="match status" value="1"/>
</dbReference>
<comment type="catalytic activity">
    <reaction evidence="1">
        <text>ATP + protein L-histidine = ADP + protein N-phospho-L-histidine.</text>
        <dbReference type="EC" id="2.7.13.3"/>
    </reaction>
</comment>
<dbReference type="PROSITE" id="PS50109">
    <property type="entry name" value="HIS_KIN"/>
    <property type="match status" value="1"/>
</dbReference>
<dbReference type="InterPro" id="IPR036097">
    <property type="entry name" value="HisK_dim/P_sf"/>
</dbReference>
<dbReference type="SUPFAM" id="SSF55874">
    <property type="entry name" value="ATPase domain of HSP90 chaperone/DNA topoisomerase II/histidine kinase"/>
    <property type="match status" value="1"/>
</dbReference>
<dbReference type="SMART" id="SM00388">
    <property type="entry name" value="HisKA"/>
    <property type="match status" value="1"/>
</dbReference>
<dbReference type="SUPFAM" id="SSF55781">
    <property type="entry name" value="GAF domain-like"/>
    <property type="match status" value="1"/>
</dbReference>
<dbReference type="InterPro" id="IPR005467">
    <property type="entry name" value="His_kinase_dom"/>
</dbReference>
<dbReference type="SUPFAM" id="SSF52402">
    <property type="entry name" value="Adenine nucleotide alpha hydrolases-like"/>
    <property type="match status" value="1"/>
</dbReference>
<dbReference type="Gene3D" id="1.20.120.620">
    <property type="entry name" value="Backbone structure of the membrane domain of e. Coli histidine kinase receptor kdpd"/>
    <property type="match status" value="1"/>
</dbReference>
<dbReference type="InterPro" id="IPR003852">
    <property type="entry name" value="Sig_transdc_His_kinase_KdpD_N"/>
</dbReference>
<comment type="subcellular location">
    <subcellularLocation>
        <location evidence="2">Membrane</location>
        <topology evidence="2">Multi-pass membrane protein</topology>
    </subcellularLocation>
</comment>
<evidence type="ECO:0000256" key="10">
    <source>
        <dbReference type="ARBA" id="ARBA00022989"/>
    </source>
</evidence>
<dbReference type="FunFam" id="3.40.50.300:FF:000483">
    <property type="entry name" value="Sensor histidine kinase KdpD"/>
    <property type="match status" value="1"/>
</dbReference>
<dbReference type="Proteomes" id="UP000238563">
    <property type="component" value="Unassembled WGS sequence"/>
</dbReference>
<evidence type="ECO:0000256" key="12">
    <source>
        <dbReference type="ARBA" id="ARBA00023136"/>
    </source>
</evidence>
<sequence length="898" mass="98085">MADHGQQTRPDPDKLLELATRESRGKLTVFLGAAPGVGKTYAMLVRAQRLKDDGTDIVIGLAETHGRAETAELLEGLEVLPRKQIGYRDRTLEEFDLDAALARKPKVLVLDELAHTNAPGSRHPKRHQDIEELIWQGIDVWTAMNVQHLESLSDLVTKITGVTVRETVPDVVLKRADEVLLVDLPPAELIARLKEGKVYLPGNAERAARGFFKPANLTALRELALRRTADRVDDQMIDLLRQNAIEGPWATGERLLVCVGPDSLSEKVVRTASRLASGLNARWLVVSLTKTSDAGMDTAANQRLDEILDLAERLGAETRRVIARDFVDEIFRIARRENVTQVVLGRPKGKRFSNPFRRSLPDEIVKRFTDVGVHIVTGDEQDKPYVPPAPQKRSARDLAISIAIPIAATAVTTLLGLGASEIVHPQNLSMLYLVAVILSAMSSGRFAAIIAAGLSFVLYNYFFIEPVHNLSIAKPHQLFSLIIFLGVALMIGDLAGRLRDQVARSRNQAKNTQALYEFSRKLSGTARLDDVLVAAAMHLHSTLGTGVVILLPEDGELSLQTAWPPDMTLDNTDMTAVRWAFEKNERSGHDTGTLPQIDWLFLPIMTSHGVAGVLGLSMTEHPTSLTENEDRMLVAILDQTAIAIDRAQLVRENAKTAALQESEKLHAALFSSLSHDLKTPLASITGAVTTLRELGSRIKPESRDDLLLSIEEESGRLTRFVSNLFDMTRIEAGTLKVKHSPVDAADIIISSVERMKRLKPGVAIEISIAPDLATVSGDSSLLGQVLFNLLDNAAKYGGDGPIAIYAKQDATEVAISVTDQGKGIPARDIDRIFEKFYRRVKGDGRAAGTGLGLSICRGFVEAMGGTIKAESPAIRKRGTRFIIRLPIFDATTSGDAPS</sequence>
<proteinExistence type="predicted"/>
<dbReference type="SUPFAM" id="SSF47384">
    <property type="entry name" value="Homodimeric domain of signal transducing histidine kinase"/>
    <property type="match status" value="1"/>
</dbReference>
<accession>A0A2S9JIU2</accession>
<keyword evidence="4" id="KW-0597">Phosphoprotein</keyword>
<keyword evidence="12 13" id="KW-0472">Membrane</keyword>
<evidence type="ECO:0000256" key="9">
    <source>
        <dbReference type="ARBA" id="ARBA00022840"/>
    </source>
</evidence>
<dbReference type="GO" id="GO:0005737">
    <property type="term" value="C:cytoplasm"/>
    <property type="evidence" value="ECO:0007669"/>
    <property type="project" value="UniProtKB-ARBA"/>
</dbReference>
<dbReference type="SUPFAM" id="SSF52540">
    <property type="entry name" value="P-loop containing nucleoside triphosphate hydrolases"/>
    <property type="match status" value="1"/>
</dbReference>
<dbReference type="InterPro" id="IPR052023">
    <property type="entry name" value="Histidine_kinase_KdpD"/>
</dbReference>
<organism evidence="15 16">
    <name type="scientific">Phyllobacterium myrsinacearum</name>
    <dbReference type="NCBI Taxonomy" id="28101"/>
    <lineage>
        <taxon>Bacteria</taxon>
        <taxon>Pseudomonadati</taxon>
        <taxon>Pseudomonadota</taxon>
        <taxon>Alphaproteobacteria</taxon>
        <taxon>Hyphomicrobiales</taxon>
        <taxon>Phyllobacteriaceae</taxon>
        <taxon>Phyllobacterium</taxon>
    </lineage>
</organism>
<dbReference type="Gene3D" id="1.10.287.130">
    <property type="match status" value="1"/>
</dbReference>
<dbReference type="InterPro" id="IPR025201">
    <property type="entry name" value="KdpD_TM"/>
</dbReference>
<dbReference type="Gene3D" id="3.40.50.620">
    <property type="entry name" value="HUPs"/>
    <property type="match status" value="1"/>
</dbReference>
<feature type="transmembrane region" description="Helical" evidence="13">
    <location>
        <begin position="431"/>
        <end position="458"/>
    </location>
</feature>
<keyword evidence="7" id="KW-0547">Nucleotide-binding</keyword>
<keyword evidence="9" id="KW-0067">ATP-binding</keyword>
<gene>
    <name evidence="15" type="ORF">C5750_11440</name>
</gene>
<dbReference type="EMBL" id="PVBT01000003">
    <property type="protein sequence ID" value="PRD53019.1"/>
    <property type="molecule type" value="Genomic_DNA"/>
</dbReference>
<keyword evidence="16" id="KW-1185">Reference proteome</keyword>
<dbReference type="Gene3D" id="3.30.565.10">
    <property type="entry name" value="Histidine kinase-like ATPase, C-terminal domain"/>
    <property type="match status" value="1"/>
</dbReference>
<dbReference type="InterPro" id="IPR038318">
    <property type="entry name" value="KdpD_sf"/>
</dbReference>
<name>A0A2S9JIU2_9HYPH</name>
<dbReference type="RefSeq" id="WP_105734033.1">
    <property type="nucleotide sequence ID" value="NZ_PVBT01000003.1"/>
</dbReference>
<evidence type="ECO:0000256" key="13">
    <source>
        <dbReference type="SAM" id="Phobius"/>
    </source>
</evidence>
<dbReference type="AlphaFoldDB" id="A0A2S9JIU2"/>
<dbReference type="InterPro" id="IPR003661">
    <property type="entry name" value="HisK_dim/P_dom"/>
</dbReference>
<keyword evidence="10 13" id="KW-1133">Transmembrane helix</keyword>
<dbReference type="CDD" id="cd00082">
    <property type="entry name" value="HisKA"/>
    <property type="match status" value="1"/>
</dbReference>
<evidence type="ECO:0000256" key="2">
    <source>
        <dbReference type="ARBA" id="ARBA00004141"/>
    </source>
</evidence>
<dbReference type="InterPro" id="IPR014729">
    <property type="entry name" value="Rossmann-like_a/b/a_fold"/>
</dbReference>
<evidence type="ECO:0000256" key="3">
    <source>
        <dbReference type="ARBA" id="ARBA00012438"/>
    </source>
</evidence>
<evidence type="ECO:0000256" key="8">
    <source>
        <dbReference type="ARBA" id="ARBA00022777"/>
    </source>
</evidence>
<dbReference type="Gene3D" id="3.40.50.300">
    <property type="entry name" value="P-loop containing nucleotide triphosphate hydrolases"/>
    <property type="match status" value="1"/>
</dbReference>
<feature type="domain" description="Histidine kinase" evidence="14">
    <location>
        <begin position="672"/>
        <end position="889"/>
    </location>
</feature>
<dbReference type="Pfam" id="PF00512">
    <property type="entry name" value="HisKA"/>
    <property type="match status" value="1"/>
</dbReference>
<dbReference type="InterPro" id="IPR027417">
    <property type="entry name" value="P-loop_NTPase"/>
</dbReference>
<evidence type="ECO:0000313" key="16">
    <source>
        <dbReference type="Proteomes" id="UP000238563"/>
    </source>
</evidence>
<dbReference type="EC" id="2.7.13.3" evidence="3"/>
<dbReference type="Pfam" id="PF02702">
    <property type="entry name" value="KdpD"/>
    <property type="match status" value="1"/>
</dbReference>
<dbReference type="Pfam" id="PF02518">
    <property type="entry name" value="HATPase_c"/>
    <property type="match status" value="1"/>
</dbReference>
<dbReference type="PANTHER" id="PTHR45569:SF1">
    <property type="entry name" value="SENSOR PROTEIN KDPD"/>
    <property type="match status" value="1"/>
</dbReference>
<dbReference type="PRINTS" id="PR00344">
    <property type="entry name" value="BCTRLSENSOR"/>
</dbReference>
<reference evidence="15 16" key="1">
    <citation type="submission" date="2018-02" db="EMBL/GenBank/DDBJ databases">
        <title>The draft genome of Phyllobacterium myrsinacearum DSM5892.</title>
        <authorList>
            <person name="Li L."/>
            <person name="Liu L."/>
            <person name="Zhang X."/>
            <person name="Wang T."/>
        </authorList>
    </citation>
    <scope>NUCLEOTIDE SEQUENCE [LARGE SCALE GENOMIC DNA]</scope>
    <source>
        <strain evidence="15 16">DSM 5892</strain>
    </source>
</reference>
<evidence type="ECO:0000259" key="14">
    <source>
        <dbReference type="PROSITE" id="PS50109"/>
    </source>
</evidence>
<dbReference type="PANTHER" id="PTHR45569">
    <property type="entry name" value="SENSOR PROTEIN KDPD"/>
    <property type="match status" value="1"/>
</dbReference>
<protein>
    <recommendedName>
        <fullName evidence="3">histidine kinase</fullName>
        <ecNumber evidence="3">2.7.13.3</ecNumber>
    </recommendedName>
</protein>
<dbReference type="CDD" id="cd00075">
    <property type="entry name" value="HATPase"/>
    <property type="match status" value="1"/>
</dbReference>
<evidence type="ECO:0000256" key="11">
    <source>
        <dbReference type="ARBA" id="ARBA00023012"/>
    </source>
</evidence>
<dbReference type="Gene3D" id="3.30.450.40">
    <property type="match status" value="1"/>
</dbReference>
<evidence type="ECO:0000256" key="5">
    <source>
        <dbReference type="ARBA" id="ARBA00022679"/>
    </source>
</evidence>
<feature type="transmembrane region" description="Helical" evidence="13">
    <location>
        <begin position="398"/>
        <end position="419"/>
    </location>
</feature>
<dbReference type="GO" id="GO:0005524">
    <property type="term" value="F:ATP binding"/>
    <property type="evidence" value="ECO:0007669"/>
    <property type="project" value="UniProtKB-KW"/>
</dbReference>
<dbReference type="InterPro" id="IPR004358">
    <property type="entry name" value="Sig_transdc_His_kin-like_C"/>
</dbReference>
<dbReference type="InterPro" id="IPR003594">
    <property type="entry name" value="HATPase_dom"/>
</dbReference>